<dbReference type="GO" id="GO:0045892">
    <property type="term" value="P:negative regulation of DNA-templated transcription"/>
    <property type="evidence" value="ECO:0007669"/>
    <property type="project" value="InterPro"/>
</dbReference>
<dbReference type="InterPro" id="IPR036271">
    <property type="entry name" value="Tet_transcr_reg_TetR-rel_C_sf"/>
</dbReference>
<dbReference type="GO" id="GO:0000976">
    <property type="term" value="F:transcription cis-regulatory region binding"/>
    <property type="evidence" value="ECO:0007669"/>
    <property type="project" value="TreeGrafter"/>
</dbReference>
<dbReference type="PANTHER" id="PTHR30055">
    <property type="entry name" value="HTH-TYPE TRANSCRIPTIONAL REGULATOR RUTR"/>
    <property type="match status" value="1"/>
</dbReference>
<evidence type="ECO:0000256" key="2">
    <source>
        <dbReference type="ARBA" id="ARBA00023015"/>
    </source>
</evidence>
<dbReference type="Proteomes" id="UP000632740">
    <property type="component" value="Unassembled WGS sequence"/>
</dbReference>
<comment type="caution">
    <text evidence="7">The sequence shown here is derived from an EMBL/GenBank/DDBJ whole genome shotgun (WGS) entry which is preliminary data.</text>
</comment>
<evidence type="ECO:0000259" key="6">
    <source>
        <dbReference type="PROSITE" id="PS50977"/>
    </source>
</evidence>
<dbReference type="InterPro" id="IPR009057">
    <property type="entry name" value="Homeodomain-like_sf"/>
</dbReference>
<keyword evidence="3 5" id="KW-0238">DNA-binding</keyword>
<evidence type="ECO:0000313" key="7">
    <source>
        <dbReference type="EMBL" id="GIG22417.1"/>
    </source>
</evidence>
<dbReference type="GO" id="GO:0046677">
    <property type="term" value="P:response to antibiotic"/>
    <property type="evidence" value="ECO:0007669"/>
    <property type="project" value="InterPro"/>
</dbReference>
<keyword evidence="1" id="KW-0678">Repressor</keyword>
<dbReference type="PROSITE" id="PS50977">
    <property type="entry name" value="HTH_TETR_2"/>
    <property type="match status" value="1"/>
</dbReference>
<keyword evidence="8" id="KW-1185">Reference proteome</keyword>
<feature type="domain" description="HTH tetR-type" evidence="6">
    <location>
        <begin position="2"/>
        <end position="62"/>
    </location>
</feature>
<accession>A0A919U3G4</accession>
<dbReference type="Gene3D" id="1.10.10.60">
    <property type="entry name" value="Homeodomain-like"/>
    <property type="match status" value="1"/>
</dbReference>
<dbReference type="SUPFAM" id="SSF46689">
    <property type="entry name" value="Homeodomain-like"/>
    <property type="match status" value="1"/>
</dbReference>
<dbReference type="Pfam" id="PF00440">
    <property type="entry name" value="TetR_N"/>
    <property type="match status" value="1"/>
</dbReference>
<name>A0A919U3G4_9CELL</name>
<evidence type="ECO:0000256" key="1">
    <source>
        <dbReference type="ARBA" id="ARBA00022491"/>
    </source>
</evidence>
<keyword evidence="2" id="KW-0805">Transcription regulation</keyword>
<feature type="DNA-binding region" description="H-T-H motif" evidence="5">
    <location>
        <begin position="25"/>
        <end position="44"/>
    </location>
</feature>
<dbReference type="Gene3D" id="1.10.357.10">
    <property type="entry name" value="Tetracycline Repressor, domain 2"/>
    <property type="match status" value="1"/>
</dbReference>
<dbReference type="RefSeq" id="WP_203757137.1">
    <property type="nucleotide sequence ID" value="NZ_BONK01000011.1"/>
</dbReference>
<gene>
    <name evidence="7" type="ORF">Cch01nite_31410</name>
</gene>
<reference evidence="7" key="1">
    <citation type="submission" date="2021-01" db="EMBL/GenBank/DDBJ databases">
        <title>Whole genome shotgun sequence of Cellulomonas chitinilytica NBRC 110799.</title>
        <authorList>
            <person name="Komaki H."/>
            <person name="Tamura T."/>
        </authorList>
    </citation>
    <scope>NUCLEOTIDE SEQUENCE</scope>
    <source>
        <strain evidence="7">NBRC 110799</strain>
    </source>
</reference>
<dbReference type="PRINTS" id="PR00400">
    <property type="entry name" value="TETREPRESSOR"/>
</dbReference>
<evidence type="ECO:0000256" key="4">
    <source>
        <dbReference type="ARBA" id="ARBA00023163"/>
    </source>
</evidence>
<dbReference type="InterPro" id="IPR004111">
    <property type="entry name" value="Repressor_TetR_C"/>
</dbReference>
<protein>
    <submittedName>
        <fullName evidence="7">TetR family transcriptional regulator</fullName>
    </submittedName>
</protein>
<dbReference type="AlphaFoldDB" id="A0A919U3G4"/>
<evidence type="ECO:0000313" key="8">
    <source>
        <dbReference type="Proteomes" id="UP000632740"/>
    </source>
</evidence>
<dbReference type="InterPro" id="IPR003012">
    <property type="entry name" value="Tet_transcr_reg_TetR"/>
</dbReference>
<dbReference type="GO" id="GO:0003700">
    <property type="term" value="F:DNA-binding transcription factor activity"/>
    <property type="evidence" value="ECO:0007669"/>
    <property type="project" value="TreeGrafter"/>
</dbReference>
<dbReference type="InterPro" id="IPR050109">
    <property type="entry name" value="HTH-type_TetR-like_transc_reg"/>
</dbReference>
<proteinExistence type="predicted"/>
<dbReference type="PANTHER" id="PTHR30055:SF151">
    <property type="entry name" value="TRANSCRIPTIONAL REGULATORY PROTEIN"/>
    <property type="match status" value="1"/>
</dbReference>
<organism evidence="7 8">
    <name type="scientific">Cellulomonas chitinilytica</name>
    <dbReference type="NCBI Taxonomy" id="398759"/>
    <lineage>
        <taxon>Bacteria</taxon>
        <taxon>Bacillati</taxon>
        <taxon>Actinomycetota</taxon>
        <taxon>Actinomycetes</taxon>
        <taxon>Micrococcales</taxon>
        <taxon>Cellulomonadaceae</taxon>
        <taxon>Cellulomonas</taxon>
    </lineage>
</organism>
<dbReference type="SUPFAM" id="SSF48498">
    <property type="entry name" value="Tetracyclin repressor-like, C-terminal domain"/>
    <property type="match status" value="1"/>
</dbReference>
<keyword evidence="4" id="KW-0804">Transcription</keyword>
<dbReference type="Pfam" id="PF02909">
    <property type="entry name" value="TetR_C_1"/>
    <property type="match status" value="1"/>
</dbReference>
<evidence type="ECO:0000256" key="3">
    <source>
        <dbReference type="ARBA" id="ARBA00023125"/>
    </source>
</evidence>
<sequence>MKLTRDRVVDAGLEVLAEDGLAGVTMRATARRLDAQAGSLYYHVADRAHLVRLMADRVAQRAYDAGTRELADLPDPDDWRSAVRVQATTLRTTIREHAGGAVLLASAPSLASTGALQLMERLLATLARAGVPVGERAVAADAVLSHVTGFVLQEQTAAPVGPPDVDGLAGLAAAFPLTFQSMGAGPDDEDATFARGVDLLCAGIAAHLDGRR</sequence>
<dbReference type="InterPro" id="IPR001647">
    <property type="entry name" value="HTH_TetR"/>
</dbReference>
<dbReference type="EMBL" id="BONK01000011">
    <property type="protein sequence ID" value="GIG22417.1"/>
    <property type="molecule type" value="Genomic_DNA"/>
</dbReference>
<evidence type="ECO:0000256" key="5">
    <source>
        <dbReference type="PROSITE-ProRule" id="PRU00335"/>
    </source>
</evidence>